<dbReference type="GO" id="GO:0016491">
    <property type="term" value="F:oxidoreductase activity"/>
    <property type="evidence" value="ECO:0007669"/>
    <property type="project" value="UniProtKB-KW"/>
</dbReference>
<dbReference type="PROSITE" id="PS00061">
    <property type="entry name" value="ADH_SHORT"/>
    <property type="match status" value="1"/>
</dbReference>
<organism evidence="5 6">
    <name type="scientific">Apophysomyces ossiformis</name>
    <dbReference type="NCBI Taxonomy" id="679940"/>
    <lineage>
        <taxon>Eukaryota</taxon>
        <taxon>Fungi</taxon>
        <taxon>Fungi incertae sedis</taxon>
        <taxon>Mucoromycota</taxon>
        <taxon>Mucoromycotina</taxon>
        <taxon>Mucoromycetes</taxon>
        <taxon>Mucorales</taxon>
        <taxon>Mucorineae</taxon>
        <taxon>Mucoraceae</taxon>
        <taxon>Apophysomyces</taxon>
    </lineage>
</organism>
<evidence type="ECO:0000256" key="3">
    <source>
        <dbReference type="ARBA" id="ARBA00023002"/>
    </source>
</evidence>
<gene>
    <name evidence="5" type="ORF">EC973_007668</name>
</gene>
<dbReference type="PRINTS" id="PR00081">
    <property type="entry name" value="GDHRDH"/>
</dbReference>
<evidence type="ECO:0000256" key="1">
    <source>
        <dbReference type="ARBA" id="ARBA00006484"/>
    </source>
</evidence>
<dbReference type="InterPro" id="IPR020904">
    <property type="entry name" value="Sc_DH/Rdtase_CS"/>
</dbReference>
<proteinExistence type="inferred from homology"/>
<dbReference type="InterPro" id="IPR051911">
    <property type="entry name" value="SDR_oxidoreductase"/>
</dbReference>
<dbReference type="SUPFAM" id="SSF51735">
    <property type="entry name" value="NAD(P)-binding Rossmann-fold domains"/>
    <property type="match status" value="1"/>
</dbReference>
<dbReference type="OrthoDB" id="1933717at2759"/>
<evidence type="ECO:0000256" key="4">
    <source>
        <dbReference type="RuleBase" id="RU000363"/>
    </source>
</evidence>
<dbReference type="EMBL" id="JABAYA010000599">
    <property type="protein sequence ID" value="KAF7720530.1"/>
    <property type="molecule type" value="Genomic_DNA"/>
</dbReference>
<accession>A0A8H7BF80</accession>
<evidence type="ECO:0000256" key="2">
    <source>
        <dbReference type="ARBA" id="ARBA00022857"/>
    </source>
</evidence>
<keyword evidence="2" id="KW-0521">NADP</keyword>
<dbReference type="CDD" id="cd05374">
    <property type="entry name" value="17beta-HSD-like_SDR_c"/>
    <property type="match status" value="1"/>
</dbReference>
<keyword evidence="6" id="KW-1185">Reference proteome</keyword>
<comment type="similarity">
    <text evidence="1 4">Belongs to the short-chain dehydrogenases/reductases (SDR) family.</text>
</comment>
<dbReference type="PANTHER" id="PTHR43976:SF16">
    <property type="entry name" value="SHORT-CHAIN DEHYDROGENASE_REDUCTASE FAMILY PROTEIN"/>
    <property type="match status" value="1"/>
</dbReference>
<dbReference type="PANTHER" id="PTHR43976">
    <property type="entry name" value="SHORT CHAIN DEHYDROGENASE"/>
    <property type="match status" value="1"/>
</dbReference>
<dbReference type="Proteomes" id="UP000605846">
    <property type="component" value="Unassembled WGS sequence"/>
</dbReference>
<evidence type="ECO:0000313" key="6">
    <source>
        <dbReference type="Proteomes" id="UP000605846"/>
    </source>
</evidence>
<comment type="caution">
    <text evidence="5">The sequence shown here is derived from an EMBL/GenBank/DDBJ whole genome shotgun (WGS) entry which is preliminary data.</text>
</comment>
<dbReference type="PRINTS" id="PR00080">
    <property type="entry name" value="SDRFAMILY"/>
</dbReference>
<sequence>MSKVWLVTGCSSGIGEELVLEALKRGEKVAATSKSLEKLEKTFSQHKSENLLLKKIDVTDDLEIIKQSIEEIVKVFGRIDVLVNNAGYFEPNLVEFFTWKETFDLFNTNVFGFLNVTRATLPYRREQRSDIIFNISSVAGWDGNPITGLYVSSKFAVEGITSALQKEVIHLGIKVLAVQPGFTRTGFFSDNLVVNLVKHNDYEDLLDAYTSNHLLAYGVQPGDPGKIAKAIVDVARHENFASDHEIPDIIPFSNDTYNIIKDKCTKTLKLLEEWKDVIVDVDFE</sequence>
<dbReference type="AlphaFoldDB" id="A0A8H7BF80"/>
<dbReference type="Gene3D" id="3.40.50.720">
    <property type="entry name" value="NAD(P)-binding Rossmann-like Domain"/>
    <property type="match status" value="1"/>
</dbReference>
<dbReference type="InterPro" id="IPR036291">
    <property type="entry name" value="NAD(P)-bd_dom_sf"/>
</dbReference>
<evidence type="ECO:0000313" key="5">
    <source>
        <dbReference type="EMBL" id="KAF7720530.1"/>
    </source>
</evidence>
<keyword evidence="3" id="KW-0560">Oxidoreductase</keyword>
<dbReference type="Pfam" id="PF00106">
    <property type="entry name" value="adh_short"/>
    <property type="match status" value="1"/>
</dbReference>
<name>A0A8H7BF80_9FUNG</name>
<protein>
    <submittedName>
        <fullName evidence="5">Uncharacterized protein</fullName>
    </submittedName>
</protein>
<reference evidence="5" key="1">
    <citation type="submission" date="2020-01" db="EMBL/GenBank/DDBJ databases">
        <title>Genome Sequencing of Three Apophysomyces-Like Fungal Strains Confirms a Novel Fungal Genus in the Mucoromycota with divergent Burkholderia-like Endosymbiotic Bacteria.</title>
        <authorList>
            <person name="Stajich J.E."/>
            <person name="Macias A.M."/>
            <person name="Carter-House D."/>
            <person name="Lovett B."/>
            <person name="Kasson L.R."/>
            <person name="Berry K."/>
            <person name="Grigoriev I."/>
            <person name="Chang Y."/>
            <person name="Spatafora J."/>
            <person name="Kasson M.T."/>
        </authorList>
    </citation>
    <scope>NUCLEOTIDE SEQUENCE</scope>
    <source>
        <strain evidence="5">NRRL A-21654</strain>
    </source>
</reference>
<dbReference type="InterPro" id="IPR002347">
    <property type="entry name" value="SDR_fam"/>
</dbReference>